<name>A0A8H6HJ59_9AGAR</name>
<feature type="region of interest" description="Disordered" evidence="1">
    <location>
        <begin position="148"/>
        <end position="202"/>
    </location>
</feature>
<sequence>MAPITTRERSTEFMNSPSPPSAPSAGELCNRVIRTPTAEAWALLSPILEPFQTTPSILPNPHSKTPSGISDPNPHGTHELRAPTASPPPKSHLQSTPWPPPPVADIAKTASRPTAPSRRFLKTDLAGKYPRAFTPAPHTYAKLRQVRMTVSTPDRAPTPPTPRAQPPHLLVKPPHLGPYLNAELSGSKLSKEGRSEPSSSSPALFTVCLAQARCSLLVLPSFFRETRT</sequence>
<gene>
    <name evidence="2" type="ORF">DFP72DRAFT_1174562</name>
</gene>
<evidence type="ECO:0000256" key="1">
    <source>
        <dbReference type="SAM" id="MobiDB-lite"/>
    </source>
</evidence>
<feature type="region of interest" description="Disordered" evidence="1">
    <location>
        <begin position="1"/>
        <end position="28"/>
    </location>
</feature>
<dbReference type="EMBL" id="JACGCI010000075">
    <property type="protein sequence ID" value="KAF6748014.1"/>
    <property type="molecule type" value="Genomic_DNA"/>
</dbReference>
<comment type="caution">
    <text evidence="2">The sequence shown here is derived from an EMBL/GenBank/DDBJ whole genome shotgun (WGS) entry which is preliminary data.</text>
</comment>
<feature type="compositionally biased region" description="Basic and acidic residues" evidence="1">
    <location>
        <begin position="1"/>
        <end position="11"/>
    </location>
</feature>
<evidence type="ECO:0000313" key="2">
    <source>
        <dbReference type="EMBL" id="KAF6748014.1"/>
    </source>
</evidence>
<protein>
    <submittedName>
        <fullName evidence="2">Uncharacterized protein</fullName>
    </submittedName>
</protein>
<accession>A0A8H6HJ59</accession>
<keyword evidence="3" id="KW-1185">Reference proteome</keyword>
<feature type="compositionally biased region" description="Polar residues" evidence="1">
    <location>
        <begin position="52"/>
        <end position="70"/>
    </location>
</feature>
<reference evidence="2 3" key="1">
    <citation type="submission" date="2020-07" db="EMBL/GenBank/DDBJ databases">
        <title>Comparative genomics of pyrophilous fungi reveals a link between fire events and developmental genes.</title>
        <authorList>
            <consortium name="DOE Joint Genome Institute"/>
            <person name="Steindorff A.S."/>
            <person name="Carver A."/>
            <person name="Calhoun S."/>
            <person name="Stillman K."/>
            <person name="Liu H."/>
            <person name="Lipzen A."/>
            <person name="Pangilinan J."/>
            <person name="Labutti K."/>
            <person name="Bruns T.D."/>
            <person name="Grigoriev I.V."/>
        </authorList>
    </citation>
    <scope>NUCLEOTIDE SEQUENCE [LARGE SCALE GENOMIC DNA]</scope>
    <source>
        <strain evidence="2 3">CBS 144469</strain>
    </source>
</reference>
<evidence type="ECO:0000313" key="3">
    <source>
        <dbReference type="Proteomes" id="UP000521943"/>
    </source>
</evidence>
<dbReference type="Proteomes" id="UP000521943">
    <property type="component" value="Unassembled WGS sequence"/>
</dbReference>
<dbReference type="AlphaFoldDB" id="A0A8H6HJ59"/>
<organism evidence="2 3">
    <name type="scientific">Ephemerocybe angulata</name>
    <dbReference type="NCBI Taxonomy" id="980116"/>
    <lineage>
        <taxon>Eukaryota</taxon>
        <taxon>Fungi</taxon>
        <taxon>Dikarya</taxon>
        <taxon>Basidiomycota</taxon>
        <taxon>Agaricomycotina</taxon>
        <taxon>Agaricomycetes</taxon>
        <taxon>Agaricomycetidae</taxon>
        <taxon>Agaricales</taxon>
        <taxon>Agaricineae</taxon>
        <taxon>Psathyrellaceae</taxon>
        <taxon>Ephemerocybe</taxon>
    </lineage>
</organism>
<proteinExistence type="predicted"/>
<feature type="region of interest" description="Disordered" evidence="1">
    <location>
        <begin position="52"/>
        <end position="123"/>
    </location>
</feature>
<feature type="compositionally biased region" description="Pro residues" evidence="1">
    <location>
        <begin position="156"/>
        <end position="165"/>
    </location>
</feature>